<protein>
    <submittedName>
        <fullName evidence="1">Uncharacterized protein</fullName>
    </submittedName>
</protein>
<comment type="caution">
    <text evidence="1">The sequence shown here is derived from an EMBL/GenBank/DDBJ whole genome shotgun (WGS) entry which is preliminary data.</text>
</comment>
<gene>
    <name evidence="1" type="ORF">DFQ00_101219</name>
</gene>
<organism evidence="1 2">
    <name type="scientific">Paenibacillus barcinonensis</name>
    <dbReference type="NCBI Taxonomy" id="198119"/>
    <lineage>
        <taxon>Bacteria</taxon>
        <taxon>Bacillati</taxon>
        <taxon>Bacillota</taxon>
        <taxon>Bacilli</taxon>
        <taxon>Bacillales</taxon>
        <taxon>Paenibacillaceae</taxon>
        <taxon>Paenibacillus</taxon>
    </lineage>
</organism>
<dbReference type="EMBL" id="QJSW01000001">
    <property type="protein sequence ID" value="PYE52286.1"/>
    <property type="molecule type" value="Genomic_DNA"/>
</dbReference>
<dbReference type="AlphaFoldDB" id="A0A2V4VEW9"/>
<evidence type="ECO:0000313" key="1">
    <source>
        <dbReference type="EMBL" id="PYE52286.1"/>
    </source>
</evidence>
<sequence>MKQSQPTGPLCAVKKVRFDMLLSIMNMSEKGKAKTRLLRKQMKHLPGVNAFLLYNALRPVIFSQNQKGAVLKHLMQ</sequence>
<dbReference type="Proteomes" id="UP000247790">
    <property type="component" value="Unassembled WGS sequence"/>
</dbReference>
<name>A0A2V4VEW9_PAEBA</name>
<proteinExistence type="predicted"/>
<accession>A0A2V4VEW9</accession>
<reference evidence="1 2" key="1">
    <citation type="submission" date="2018-06" db="EMBL/GenBank/DDBJ databases">
        <title>Genomic Encyclopedia of Type Strains, Phase III (KMG-III): the genomes of soil and plant-associated and newly described type strains.</title>
        <authorList>
            <person name="Whitman W."/>
        </authorList>
    </citation>
    <scope>NUCLEOTIDE SEQUENCE [LARGE SCALE GENOMIC DNA]</scope>
    <source>
        <strain evidence="1 2">CECT 7022</strain>
    </source>
</reference>
<evidence type="ECO:0000313" key="2">
    <source>
        <dbReference type="Proteomes" id="UP000247790"/>
    </source>
</evidence>